<feature type="domain" description="Peptidoglycan binding-like" evidence="2">
    <location>
        <begin position="617"/>
        <end position="670"/>
    </location>
</feature>
<dbReference type="InterPro" id="IPR036365">
    <property type="entry name" value="PGBD-like_sf"/>
</dbReference>
<feature type="signal peptide" evidence="1">
    <location>
        <begin position="1"/>
        <end position="32"/>
    </location>
</feature>
<proteinExistence type="predicted"/>
<gene>
    <name evidence="3" type="ORF">SAMN05216252_10554</name>
</gene>
<keyword evidence="4" id="KW-1185">Reference proteome</keyword>
<dbReference type="NCBIfam" id="TIGR03767">
    <property type="entry name" value="P_acnes_RR"/>
    <property type="match status" value="1"/>
</dbReference>
<dbReference type="OrthoDB" id="8132905at2"/>
<accession>A0A239DLP2</accession>
<reference evidence="3 4" key="1">
    <citation type="submission" date="2017-06" db="EMBL/GenBank/DDBJ databases">
        <authorList>
            <person name="Kim H.J."/>
            <person name="Triplett B.A."/>
        </authorList>
    </citation>
    <scope>NUCLEOTIDE SEQUENCE [LARGE SCALE GENOMIC DNA]</scope>
    <source>
        <strain evidence="3 4">CGMCC 4.1858</strain>
    </source>
</reference>
<evidence type="ECO:0000313" key="3">
    <source>
        <dbReference type="EMBL" id="SNS33376.1"/>
    </source>
</evidence>
<evidence type="ECO:0000259" key="2">
    <source>
        <dbReference type="Pfam" id="PF01471"/>
    </source>
</evidence>
<dbReference type="AlphaFoldDB" id="A0A239DLP2"/>
<dbReference type="Gene3D" id="1.10.101.10">
    <property type="entry name" value="PGBD-like superfamily/PGBD"/>
    <property type="match status" value="2"/>
</dbReference>
<dbReference type="SUPFAM" id="SSF47090">
    <property type="entry name" value="PGBD-like"/>
    <property type="match status" value="2"/>
</dbReference>
<protein>
    <submittedName>
        <fullName evidence="3">Metallophosphoesterase, PPA1498 family</fullName>
    </submittedName>
</protein>
<dbReference type="PROSITE" id="PS51318">
    <property type="entry name" value="TAT"/>
    <property type="match status" value="1"/>
</dbReference>
<feature type="domain" description="Peptidoglycan binding-like" evidence="2">
    <location>
        <begin position="682"/>
        <end position="733"/>
    </location>
</feature>
<dbReference type="SUPFAM" id="SSF56300">
    <property type="entry name" value="Metallo-dependent phosphatases"/>
    <property type="match status" value="1"/>
</dbReference>
<evidence type="ECO:0000256" key="1">
    <source>
        <dbReference type="SAM" id="SignalP"/>
    </source>
</evidence>
<evidence type="ECO:0000313" key="4">
    <source>
        <dbReference type="Proteomes" id="UP000198280"/>
    </source>
</evidence>
<dbReference type="InterPro" id="IPR002477">
    <property type="entry name" value="Peptidoglycan-bd-like"/>
</dbReference>
<keyword evidence="1" id="KW-0732">Signal</keyword>
<name>A0A239DLP2_9ACTN</name>
<organism evidence="3 4">
    <name type="scientific">Actinacidiphila glaucinigra</name>
    <dbReference type="NCBI Taxonomy" id="235986"/>
    <lineage>
        <taxon>Bacteria</taxon>
        <taxon>Bacillati</taxon>
        <taxon>Actinomycetota</taxon>
        <taxon>Actinomycetes</taxon>
        <taxon>Kitasatosporales</taxon>
        <taxon>Streptomycetaceae</taxon>
        <taxon>Actinacidiphila</taxon>
    </lineage>
</organism>
<dbReference type="Pfam" id="PF01471">
    <property type="entry name" value="PG_binding_1"/>
    <property type="match status" value="2"/>
</dbReference>
<dbReference type="Gene3D" id="3.60.21.10">
    <property type="match status" value="1"/>
</dbReference>
<dbReference type="InterPro" id="IPR022506">
    <property type="entry name" value="Metallophosphoesterase_PPA1498"/>
</dbReference>
<dbReference type="InterPro" id="IPR029052">
    <property type="entry name" value="Metallo-depent_PP-like"/>
</dbReference>
<feature type="chain" id="PRO_5012782850" evidence="1">
    <location>
        <begin position="33"/>
        <end position="740"/>
    </location>
</feature>
<dbReference type="InterPro" id="IPR006311">
    <property type="entry name" value="TAT_signal"/>
</dbReference>
<dbReference type="InterPro" id="IPR036366">
    <property type="entry name" value="PGBDSf"/>
</dbReference>
<dbReference type="Proteomes" id="UP000198280">
    <property type="component" value="Unassembled WGS sequence"/>
</dbReference>
<sequence>MSLTRRRMLMATAVSVVTAAVAPGGLAGLAAAAPRTTAADGSATGLSTLDRTLLRGPDLGSGYRGIVAGPGEPHLVRKDLANVTSPTVTRSLIAFAQMSDLHIVDDQSPLRVECLDRLADHGPPHYNSYPTESAYRAHEFLSTQTTDAMCRAVRQIGRGPRTGAPLAFTVVTGDAVDNCQYNETRWYIDLLDGNTVTPDSGSLALDESVSSGRFGTDVHYWHPQARQSPADNNELAGFPLVAGLLTAARRPFTAGGLRMPWYAAYGNHDGLVQGNVAPDVLPFDPLKSIATGSTKITQIEGVPDVFDNGPAYYIELLTDIITGDFTLDTEKVTADPARRLLERREFVAEHFRTTGTPAGHGFTSGSDRAYYAIPSGPSDLVQVLVLDTTNAAGGADGSLDEAQWDWLDAQLRANSSRYETDRANGTGPGTVVTQPGVKDKLIVVCCHHTLDSMDNTDDDAPYSGADLRDKLLRFPNVVLMVDGHTHTNNITPHKPAWTSALSRGFWEVNTASHIDWPVQSRIVEIAEGGGYLSIFTTMVDADAPLSYGGDTGTPAALASLARELAANDIQSVGRGIDLRRGAPTARNTQLLLPLPFALPTGAGTPAPDWPLLQQGQSGTRVRALQYLLNARGVGLAVDGVFGITTAAGVRSFQTARGLPSNGVVGPATWQPLVFVTLGQGDSGPAVSAVQYLLNTRGAGLTVDGAFGTATDAAVRSFQSARGLPADGTVRTGTWLNLLAP</sequence>
<dbReference type="EMBL" id="FZOF01000005">
    <property type="protein sequence ID" value="SNS33376.1"/>
    <property type="molecule type" value="Genomic_DNA"/>
</dbReference>